<keyword evidence="3" id="KW-1185">Reference proteome</keyword>
<proteinExistence type="predicted"/>
<evidence type="ECO:0000313" key="3">
    <source>
        <dbReference type="Proteomes" id="UP000007798"/>
    </source>
</evidence>
<accession>B4MLB7</accession>
<sequence length="323" mass="35873">MQKCSELTSNLEVWQSLSRYGLPALKVKKGPEGHQLVETCHDQLKKVLPADTYEKLMAWVTRWLKSLDEKDAKTRTKANEIKTLPELPLTALSRPKSGKDTAKKDSSVVDLCIEDDTQEIQTRNSADVIILGDNSYENSENGSKNKAVFTKEKDHVGADDQTSKLTTDGSPEYSVRATSKTYLTPKKPKVQKALIRVRTDLKAIVNSSIEESQKILRPLAPKRKLCPEQPKKPCDSTTEESCPKKHKLSKDLATLLQESIDEASPDTTSSTIANPSDPNPNPVLGLNHILGLLDCVESYATWQHNLDAIALLVQLRDCLQDSN</sequence>
<protein>
    <submittedName>
        <fullName evidence="2">Uncharacterized protein</fullName>
    </submittedName>
</protein>
<dbReference type="PhylomeDB" id="B4MLB7"/>
<evidence type="ECO:0000256" key="1">
    <source>
        <dbReference type="SAM" id="MobiDB-lite"/>
    </source>
</evidence>
<dbReference type="OrthoDB" id="7868416at2759"/>
<dbReference type="EMBL" id="CH963847">
    <property type="protein sequence ID" value="EDW73375.1"/>
    <property type="molecule type" value="Genomic_DNA"/>
</dbReference>
<dbReference type="InParanoid" id="B4MLB7"/>
<organism evidence="2 3">
    <name type="scientific">Drosophila willistoni</name>
    <name type="common">Fruit fly</name>
    <dbReference type="NCBI Taxonomy" id="7260"/>
    <lineage>
        <taxon>Eukaryota</taxon>
        <taxon>Metazoa</taxon>
        <taxon>Ecdysozoa</taxon>
        <taxon>Arthropoda</taxon>
        <taxon>Hexapoda</taxon>
        <taxon>Insecta</taxon>
        <taxon>Pterygota</taxon>
        <taxon>Neoptera</taxon>
        <taxon>Endopterygota</taxon>
        <taxon>Diptera</taxon>
        <taxon>Brachycera</taxon>
        <taxon>Muscomorpha</taxon>
        <taxon>Ephydroidea</taxon>
        <taxon>Drosophilidae</taxon>
        <taxon>Drosophila</taxon>
        <taxon>Sophophora</taxon>
    </lineage>
</organism>
<name>B4MLB7_DROWI</name>
<dbReference type="KEGG" id="dwi:6639018"/>
<reference evidence="2 3" key="1">
    <citation type="journal article" date="2007" name="Nature">
        <title>Evolution of genes and genomes on the Drosophila phylogeny.</title>
        <authorList>
            <consortium name="Drosophila 12 Genomes Consortium"/>
            <person name="Clark A.G."/>
            <person name="Eisen M.B."/>
            <person name="Smith D.R."/>
            <person name="Bergman C.M."/>
            <person name="Oliver B."/>
            <person name="Markow T.A."/>
            <person name="Kaufman T.C."/>
            <person name="Kellis M."/>
            <person name="Gelbart W."/>
            <person name="Iyer V.N."/>
            <person name="Pollard D.A."/>
            <person name="Sackton T.B."/>
            <person name="Larracuente A.M."/>
            <person name="Singh N.D."/>
            <person name="Abad J.P."/>
            <person name="Abt D.N."/>
            <person name="Adryan B."/>
            <person name="Aguade M."/>
            <person name="Akashi H."/>
            <person name="Anderson W.W."/>
            <person name="Aquadro C.F."/>
            <person name="Ardell D.H."/>
            <person name="Arguello R."/>
            <person name="Artieri C.G."/>
            <person name="Barbash D.A."/>
            <person name="Barker D."/>
            <person name="Barsanti P."/>
            <person name="Batterham P."/>
            <person name="Batzoglou S."/>
            <person name="Begun D."/>
            <person name="Bhutkar A."/>
            <person name="Blanco E."/>
            <person name="Bosak S.A."/>
            <person name="Bradley R.K."/>
            <person name="Brand A.D."/>
            <person name="Brent M.R."/>
            <person name="Brooks A.N."/>
            <person name="Brown R.H."/>
            <person name="Butlin R.K."/>
            <person name="Caggese C."/>
            <person name="Calvi B.R."/>
            <person name="Bernardo de Carvalho A."/>
            <person name="Caspi A."/>
            <person name="Castrezana S."/>
            <person name="Celniker S.E."/>
            <person name="Chang J.L."/>
            <person name="Chapple C."/>
            <person name="Chatterji S."/>
            <person name="Chinwalla A."/>
            <person name="Civetta A."/>
            <person name="Clifton S.W."/>
            <person name="Comeron J.M."/>
            <person name="Costello J.C."/>
            <person name="Coyne J.A."/>
            <person name="Daub J."/>
            <person name="David R.G."/>
            <person name="Delcher A.L."/>
            <person name="Delehaunty K."/>
            <person name="Do C.B."/>
            <person name="Ebling H."/>
            <person name="Edwards K."/>
            <person name="Eickbush T."/>
            <person name="Evans J.D."/>
            <person name="Filipski A."/>
            <person name="Findeiss S."/>
            <person name="Freyhult E."/>
            <person name="Fulton L."/>
            <person name="Fulton R."/>
            <person name="Garcia A.C."/>
            <person name="Gardiner A."/>
            <person name="Garfield D.A."/>
            <person name="Garvin B.E."/>
            <person name="Gibson G."/>
            <person name="Gilbert D."/>
            <person name="Gnerre S."/>
            <person name="Godfrey J."/>
            <person name="Good R."/>
            <person name="Gotea V."/>
            <person name="Gravely B."/>
            <person name="Greenberg A.J."/>
            <person name="Griffiths-Jones S."/>
            <person name="Gross S."/>
            <person name="Guigo R."/>
            <person name="Gustafson E.A."/>
            <person name="Haerty W."/>
            <person name="Hahn M.W."/>
            <person name="Halligan D.L."/>
            <person name="Halpern A.L."/>
            <person name="Halter G.M."/>
            <person name="Han M.V."/>
            <person name="Heger A."/>
            <person name="Hillier L."/>
            <person name="Hinrichs A.S."/>
            <person name="Holmes I."/>
            <person name="Hoskins R.A."/>
            <person name="Hubisz M.J."/>
            <person name="Hultmark D."/>
            <person name="Huntley M.A."/>
            <person name="Jaffe D.B."/>
            <person name="Jagadeeshan S."/>
            <person name="Jeck W.R."/>
            <person name="Johnson J."/>
            <person name="Jones C.D."/>
            <person name="Jordan W.C."/>
            <person name="Karpen G.H."/>
            <person name="Kataoka E."/>
            <person name="Keightley P.D."/>
            <person name="Kheradpour P."/>
            <person name="Kirkness E.F."/>
            <person name="Koerich L.B."/>
            <person name="Kristiansen K."/>
            <person name="Kudrna D."/>
            <person name="Kulathinal R.J."/>
            <person name="Kumar S."/>
            <person name="Kwok R."/>
            <person name="Lander E."/>
            <person name="Langley C.H."/>
            <person name="Lapoint R."/>
            <person name="Lazzaro B.P."/>
            <person name="Lee S.J."/>
            <person name="Levesque L."/>
            <person name="Li R."/>
            <person name="Lin C.F."/>
            <person name="Lin M.F."/>
            <person name="Lindblad-Toh K."/>
            <person name="Llopart A."/>
            <person name="Long M."/>
            <person name="Low L."/>
            <person name="Lozovsky E."/>
            <person name="Lu J."/>
            <person name="Luo M."/>
            <person name="Machado C.A."/>
            <person name="Makalowski W."/>
            <person name="Marzo M."/>
            <person name="Matsuda M."/>
            <person name="Matzkin L."/>
            <person name="McAllister B."/>
            <person name="McBride C.S."/>
            <person name="McKernan B."/>
            <person name="McKernan K."/>
            <person name="Mendez-Lago M."/>
            <person name="Minx P."/>
            <person name="Mollenhauer M.U."/>
            <person name="Montooth K."/>
            <person name="Mount S.M."/>
            <person name="Mu X."/>
            <person name="Myers E."/>
            <person name="Negre B."/>
            <person name="Newfeld S."/>
            <person name="Nielsen R."/>
            <person name="Noor M.A."/>
            <person name="O'Grady P."/>
            <person name="Pachter L."/>
            <person name="Papaceit M."/>
            <person name="Parisi M.J."/>
            <person name="Parisi M."/>
            <person name="Parts L."/>
            <person name="Pedersen J.S."/>
            <person name="Pesole G."/>
            <person name="Phillippy A.M."/>
            <person name="Ponting C.P."/>
            <person name="Pop M."/>
            <person name="Porcelli D."/>
            <person name="Powell J.R."/>
            <person name="Prohaska S."/>
            <person name="Pruitt K."/>
            <person name="Puig M."/>
            <person name="Quesneville H."/>
            <person name="Ram K.R."/>
            <person name="Rand D."/>
            <person name="Rasmussen M.D."/>
            <person name="Reed L.K."/>
            <person name="Reenan R."/>
            <person name="Reily A."/>
            <person name="Remington K.A."/>
            <person name="Rieger T.T."/>
            <person name="Ritchie M.G."/>
            <person name="Robin C."/>
            <person name="Rogers Y.H."/>
            <person name="Rohde C."/>
            <person name="Rozas J."/>
            <person name="Rubenfield M.J."/>
            <person name="Ruiz A."/>
            <person name="Russo S."/>
            <person name="Salzberg S.L."/>
            <person name="Sanchez-Gracia A."/>
            <person name="Saranga D.J."/>
            <person name="Sato H."/>
            <person name="Schaeffer S.W."/>
            <person name="Schatz M.C."/>
            <person name="Schlenke T."/>
            <person name="Schwartz R."/>
            <person name="Segarra C."/>
            <person name="Singh R.S."/>
            <person name="Sirot L."/>
            <person name="Sirota M."/>
            <person name="Sisneros N.B."/>
            <person name="Smith C.D."/>
            <person name="Smith T.F."/>
            <person name="Spieth J."/>
            <person name="Stage D.E."/>
            <person name="Stark A."/>
            <person name="Stephan W."/>
            <person name="Strausberg R.L."/>
            <person name="Strempel S."/>
            <person name="Sturgill D."/>
            <person name="Sutton G."/>
            <person name="Sutton G.G."/>
            <person name="Tao W."/>
            <person name="Teichmann S."/>
            <person name="Tobari Y.N."/>
            <person name="Tomimura Y."/>
            <person name="Tsolas J.M."/>
            <person name="Valente V.L."/>
            <person name="Venter E."/>
            <person name="Venter J.C."/>
            <person name="Vicario S."/>
            <person name="Vieira F.G."/>
            <person name="Vilella A.J."/>
            <person name="Villasante A."/>
            <person name="Walenz B."/>
            <person name="Wang J."/>
            <person name="Wasserman M."/>
            <person name="Watts T."/>
            <person name="Wilson D."/>
            <person name="Wilson R.K."/>
            <person name="Wing R.A."/>
            <person name="Wolfner M.F."/>
            <person name="Wong A."/>
            <person name="Wong G.K."/>
            <person name="Wu C.I."/>
            <person name="Wu G."/>
            <person name="Yamamoto D."/>
            <person name="Yang H.P."/>
            <person name="Yang S.P."/>
            <person name="Yorke J.A."/>
            <person name="Yoshida K."/>
            <person name="Zdobnov E."/>
            <person name="Zhang P."/>
            <person name="Zhang Y."/>
            <person name="Zimin A.V."/>
            <person name="Baldwin J."/>
            <person name="Abdouelleil A."/>
            <person name="Abdulkadir J."/>
            <person name="Abebe A."/>
            <person name="Abera B."/>
            <person name="Abreu J."/>
            <person name="Acer S.C."/>
            <person name="Aftuck L."/>
            <person name="Alexander A."/>
            <person name="An P."/>
            <person name="Anderson E."/>
            <person name="Anderson S."/>
            <person name="Arachi H."/>
            <person name="Azer M."/>
            <person name="Bachantsang P."/>
            <person name="Barry A."/>
            <person name="Bayul T."/>
            <person name="Berlin A."/>
            <person name="Bessette D."/>
            <person name="Bloom T."/>
            <person name="Blye J."/>
            <person name="Boguslavskiy L."/>
            <person name="Bonnet C."/>
            <person name="Boukhgalter B."/>
            <person name="Bourzgui I."/>
            <person name="Brown A."/>
            <person name="Cahill P."/>
            <person name="Channer S."/>
            <person name="Cheshatsang Y."/>
            <person name="Chuda L."/>
            <person name="Citroen M."/>
            <person name="Collymore A."/>
            <person name="Cooke P."/>
            <person name="Costello M."/>
            <person name="D'Aco K."/>
            <person name="Daza R."/>
            <person name="De Haan G."/>
            <person name="DeGray S."/>
            <person name="DeMaso C."/>
            <person name="Dhargay N."/>
            <person name="Dooley K."/>
            <person name="Dooley E."/>
            <person name="Doricent M."/>
            <person name="Dorje P."/>
            <person name="Dorjee K."/>
            <person name="Dupes A."/>
            <person name="Elong R."/>
            <person name="Falk J."/>
            <person name="Farina A."/>
            <person name="Faro S."/>
            <person name="Ferguson D."/>
            <person name="Fisher S."/>
            <person name="Foley C.D."/>
            <person name="Franke A."/>
            <person name="Friedrich D."/>
            <person name="Gadbois L."/>
            <person name="Gearin G."/>
            <person name="Gearin C.R."/>
            <person name="Giannoukos G."/>
            <person name="Goode T."/>
            <person name="Graham J."/>
            <person name="Grandbois E."/>
            <person name="Grewal S."/>
            <person name="Gyaltsen K."/>
            <person name="Hafez N."/>
            <person name="Hagos B."/>
            <person name="Hall J."/>
            <person name="Henson C."/>
            <person name="Hollinger A."/>
            <person name="Honan T."/>
            <person name="Huard M.D."/>
            <person name="Hughes L."/>
            <person name="Hurhula B."/>
            <person name="Husby M.E."/>
            <person name="Kamat A."/>
            <person name="Kanga B."/>
            <person name="Kashin S."/>
            <person name="Khazanovich D."/>
            <person name="Kisner P."/>
            <person name="Lance K."/>
            <person name="Lara M."/>
            <person name="Lee W."/>
            <person name="Lennon N."/>
            <person name="Letendre F."/>
            <person name="LeVine R."/>
            <person name="Lipovsky A."/>
            <person name="Liu X."/>
            <person name="Liu J."/>
            <person name="Liu S."/>
            <person name="Lokyitsang T."/>
            <person name="Lokyitsang Y."/>
            <person name="Lubonja R."/>
            <person name="Lui A."/>
            <person name="MacDonald P."/>
            <person name="Magnisalis V."/>
            <person name="Maru K."/>
            <person name="Matthews C."/>
            <person name="McCusker W."/>
            <person name="McDonough S."/>
            <person name="Mehta T."/>
            <person name="Meldrim J."/>
            <person name="Meneus L."/>
            <person name="Mihai O."/>
            <person name="Mihalev A."/>
            <person name="Mihova T."/>
            <person name="Mittelman R."/>
            <person name="Mlenga V."/>
            <person name="Montmayeur A."/>
            <person name="Mulrain L."/>
            <person name="Navidi A."/>
            <person name="Naylor J."/>
            <person name="Negash T."/>
            <person name="Nguyen T."/>
            <person name="Nguyen N."/>
            <person name="Nicol R."/>
            <person name="Norbu C."/>
            <person name="Norbu N."/>
            <person name="Novod N."/>
            <person name="O'Neill B."/>
            <person name="Osman S."/>
            <person name="Markiewicz E."/>
            <person name="Oyono O.L."/>
            <person name="Patti C."/>
            <person name="Phunkhang P."/>
            <person name="Pierre F."/>
            <person name="Priest M."/>
            <person name="Raghuraman S."/>
            <person name="Rege F."/>
            <person name="Reyes R."/>
            <person name="Rise C."/>
            <person name="Rogov P."/>
            <person name="Ross K."/>
            <person name="Ryan E."/>
            <person name="Settipalli S."/>
            <person name="Shea T."/>
            <person name="Sherpa N."/>
            <person name="Shi L."/>
            <person name="Shih D."/>
            <person name="Sparrow T."/>
            <person name="Spaulding J."/>
            <person name="Stalker J."/>
            <person name="Stange-Thomann N."/>
            <person name="Stavropoulos S."/>
            <person name="Stone C."/>
            <person name="Strader C."/>
            <person name="Tesfaye S."/>
            <person name="Thomson T."/>
            <person name="Thoulutsang Y."/>
            <person name="Thoulutsang D."/>
            <person name="Topham K."/>
            <person name="Topping I."/>
            <person name="Tsamla T."/>
            <person name="Vassiliev H."/>
            <person name="Vo A."/>
            <person name="Wangchuk T."/>
            <person name="Wangdi T."/>
            <person name="Weiand M."/>
            <person name="Wilkinson J."/>
            <person name="Wilson A."/>
            <person name="Yadav S."/>
            <person name="Young G."/>
            <person name="Yu Q."/>
            <person name="Zembek L."/>
            <person name="Zhong D."/>
            <person name="Zimmer A."/>
            <person name="Zwirko Z."/>
            <person name="Jaffe D.B."/>
            <person name="Alvarez P."/>
            <person name="Brockman W."/>
            <person name="Butler J."/>
            <person name="Chin C."/>
            <person name="Gnerre S."/>
            <person name="Grabherr M."/>
            <person name="Kleber M."/>
            <person name="Mauceli E."/>
            <person name="MacCallum I."/>
        </authorList>
    </citation>
    <scope>NUCLEOTIDE SEQUENCE [LARGE SCALE GENOMIC DNA]</scope>
    <source>
        <strain evidence="3">Tucson 14030-0811.24</strain>
    </source>
</reference>
<evidence type="ECO:0000313" key="2">
    <source>
        <dbReference type="EMBL" id="EDW73375.1"/>
    </source>
</evidence>
<gene>
    <name evidence="2" type="primary">Dwil\GK16687</name>
    <name evidence="2" type="ORF">Dwil_GK16687</name>
</gene>
<dbReference type="AlphaFoldDB" id="B4MLB7"/>
<dbReference type="Proteomes" id="UP000007798">
    <property type="component" value="Unassembled WGS sequence"/>
</dbReference>
<feature type="compositionally biased region" description="Basic and acidic residues" evidence="1">
    <location>
        <begin position="225"/>
        <end position="234"/>
    </location>
</feature>
<feature type="region of interest" description="Disordered" evidence="1">
    <location>
        <begin position="222"/>
        <end position="245"/>
    </location>
</feature>
<dbReference type="HOGENOM" id="CLU_861289_0_0_1"/>